<evidence type="ECO:0000256" key="3">
    <source>
        <dbReference type="ARBA" id="ARBA00022750"/>
    </source>
</evidence>
<evidence type="ECO:0000256" key="2">
    <source>
        <dbReference type="ARBA" id="ARBA00022723"/>
    </source>
</evidence>
<dbReference type="EMBL" id="SSTD01002133">
    <property type="protein sequence ID" value="TYK28295.1"/>
    <property type="molecule type" value="Genomic_DNA"/>
</dbReference>
<dbReference type="Gene3D" id="3.30.420.10">
    <property type="entry name" value="Ribonuclease H-like superfamily/Ribonuclease H"/>
    <property type="match status" value="1"/>
</dbReference>
<keyword evidence="2" id="KW-0479">Metal-binding</keyword>
<dbReference type="SUPFAM" id="SSF54160">
    <property type="entry name" value="Chromo domain-like"/>
    <property type="match status" value="1"/>
</dbReference>
<dbReference type="SUPFAM" id="SSF53098">
    <property type="entry name" value="Ribonuclease H-like"/>
    <property type="match status" value="1"/>
</dbReference>
<dbReference type="GO" id="GO:0003964">
    <property type="term" value="F:RNA-directed DNA polymerase activity"/>
    <property type="evidence" value="ECO:0007669"/>
    <property type="project" value="UniProtKB-KW"/>
</dbReference>
<keyword evidence="10" id="KW-0233">DNA recombination</keyword>
<dbReference type="GO" id="GO:0003887">
    <property type="term" value="F:DNA-directed DNA polymerase activity"/>
    <property type="evidence" value="ECO:0007669"/>
    <property type="project" value="UniProtKB-KW"/>
</dbReference>
<dbReference type="InterPro" id="IPR041588">
    <property type="entry name" value="Integrase_H2C2"/>
</dbReference>
<dbReference type="PANTHER" id="PTHR37984:SF5">
    <property type="entry name" value="PROTEIN NYNRIN-LIKE"/>
    <property type="match status" value="1"/>
</dbReference>
<dbReference type="AlphaFoldDB" id="A0A5A7TZP3"/>
<dbReference type="InterPro" id="IPR016197">
    <property type="entry name" value="Chromo-like_dom_sf"/>
</dbReference>
<keyword evidence="8" id="KW-0808">Transferase</keyword>
<name>A0A5A7TZP3_CUCMM</name>
<organism evidence="14 16">
    <name type="scientific">Cucumis melo var. makuwa</name>
    <name type="common">Oriental melon</name>
    <dbReference type="NCBI Taxonomy" id="1194695"/>
    <lineage>
        <taxon>Eukaryota</taxon>
        <taxon>Viridiplantae</taxon>
        <taxon>Streptophyta</taxon>
        <taxon>Embryophyta</taxon>
        <taxon>Tracheophyta</taxon>
        <taxon>Spermatophyta</taxon>
        <taxon>Magnoliopsida</taxon>
        <taxon>eudicotyledons</taxon>
        <taxon>Gunneridae</taxon>
        <taxon>Pentapetalae</taxon>
        <taxon>rosids</taxon>
        <taxon>fabids</taxon>
        <taxon>Cucurbitales</taxon>
        <taxon>Cucurbitaceae</taxon>
        <taxon>Benincaseae</taxon>
        <taxon>Cucumis</taxon>
    </lineage>
</organism>
<proteinExistence type="predicted"/>
<dbReference type="Pfam" id="PF24626">
    <property type="entry name" value="SH3_Tf2-1"/>
    <property type="match status" value="1"/>
</dbReference>
<dbReference type="GO" id="GO:0006310">
    <property type="term" value="P:DNA recombination"/>
    <property type="evidence" value="ECO:0007669"/>
    <property type="project" value="UniProtKB-KW"/>
</dbReference>
<dbReference type="InterPro" id="IPR036397">
    <property type="entry name" value="RNaseH_sf"/>
</dbReference>
<evidence type="ECO:0000256" key="7">
    <source>
        <dbReference type="ARBA" id="ARBA00022918"/>
    </source>
</evidence>
<dbReference type="InterPro" id="IPR050951">
    <property type="entry name" value="Retrovirus_Pol_polyprotein"/>
</dbReference>
<keyword evidence="5" id="KW-0460">Magnesium</keyword>
<dbReference type="PROSITE" id="PS50994">
    <property type="entry name" value="INTEGRASE"/>
    <property type="match status" value="1"/>
</dbReference>
<keyword evidence="9" id="KW-0238">DNA-binding</keyword>
<dbReference type="InterPro" id="IPR043128">
    <property type="entry name" value="Rev_trsase/Diguanyl_cyclase"/>
</dbReference>
<keyword evidence="8" id="KW-0239">DNA-directed DNA polymerase</keyword>
<sequence length="665" mass="76837">MEHMTKVLSVLREHELYANKKKCSFAQQKVEYLGHIISGEGVEVDPEKIKSITKWPKRTNIKEVRGFLGLTGYYRLFVQNYGAIAAPLTQLLKKGGYKWSDEAEDAFERLKKAMSSLPVLALPDFNQPFEIETDASGYGVGAVLIQAKRPIAYYSHTLALRDRARPVYERELMAVILAVQRWRPYLLRGKFKVKIDQKSLKFLLEQRVIQPQYKNWIAKLLGYSFEVVYKPGAENRAADALSRIPAEVELKGLSAPVTVDLELIKKEVHQDPKFQKLMAELRELEDRQGSKYSLQNDVLKYKDGLVITKTSSLIPTIVDTYHNFVVGGHFGFLRTYKRVSSDLYWEGMKVDIKKHCEECLICQRNKLLALSPAGLLVPLEIPQAIWNDISMDFVEGLPKANGFEVILVMVDRLSKYGHFLPLKHPFTAKVVAKLFVREVVRLHGFPLSIVSDRDKNFLSHFWQELFRLSGTKLNKSTAYHPQTDGQTEVVNRGVETYLRLFTAGNHLPYYPMAIRPFRQLTLWRKRNEKLSPKFCGPYKILEKVGTAAYKLELPHTTTIHPVFHVSQLKKLVRSHENAQPTIQHITEKFEWKTVPEEVLEYLQNKAKQWEVLTKWEGLSLHEATWESYEEMHHLYPTLHFEDKVNLKGGSNVRPPIRFVYSKRKS</sequence>
<keyword evidence="3" id="KW-0064">Aspartyl protease</keyword>
<dbReference type="InterPro" id="IPR001584">
    <property type="entry name" value="Integrase_cat-core"/>
</dbReference>
<dbReference type="GO" id="GO:0015074">
    <property type="term" value="P:DNA integration"/>
    <property type="evidence" value="ECO:0007669"/>
    <property type="project" value="UniProtKB-KW"/>
</dbReference>
<keyword evidence="4" id="KW-0378">Hydrolase</keyword>
<dbReference type="GO" id="GO:0004190">
    <property type="term" value="F:aspartic-type endopeptidase activity"/>
    <property type="evidence" value="ECO:0007669"/>
    <property type="project" value="UniProtKB-KW"/>
</dbReference>
<evidence type="ECO:0000256" key="8">
    <source>
        <dbReference type="ARBA" id="ARBA00022932"/>
    </source>
</evidence>
<feature type="domain" description="Integrase catalytic" evidence="13">
    <location>
        <begin position="378"/>
        <end position="545"/>
    </location>
</feature>
<feature type="domain" description="Chromo" evidence="12">
    <location>
        <begin position="593"/>
        <end position="631"/>
    </location>
</feature>
<dbReference type="PROSITE" id="PS50013">
    <property type="entry name" value="CHROMO_2"/>
    <property type="match status" value="1"/>
</dbReference>
<evidence type="ECO:0000256" key="6">
    <source>
        <dbReference type="ARBA" id="ARBA00022908"/>
    </source>
</evidence>
<dbReference type="InterPro" id="IPR043502">
    <property type="entry name" value="DNA/RNA_pol_sf"/>
</dbReference>
<evidence type="ECO:0000259" key="13">
    <source>
        <dbReference type="PROSITE" id="PS50994"/>
    </source>
</evidence>
<dbReference type="Pfam" id="PF17919">
    <property type="entry name" value="RT_RNaseH_2"/>
    <property type="match status" value="1"/>
</dbReference>
<evidence type="ECO:0000259" key="12">
    <source>
        <dbReference type="PROSITE" id="PS50013"/>
    </source>
</evidence>
<keyword evidence="11" id="KW-0511">Multifunctional enzyme</keyword>
<evidence type="ECO:0000256" key="4">
    <source>
        <dbReference type="ARBA" id="ARBA00022801"/>
    </source>
</evidence>
<dbReference type="Proteomes" id="UP000321393">
    <property type="component" value="Unassembled WGS sequence"/>
</dbReference>
<accession>A0A5A7TZP3</accession>
<evidence type="ECO:0000313" key="16">
    <source>
        <dbReference type="Proteomes" id="UP000321393"/>
    </source>
</evidence>
<dbReference type="CDD" id="cd09274">
    <property type="entry name" value="RNase_HI_RT_Ty3"/>
    <property type="match status" value="1"/>
</dbReference>
<dbReference type="Gene3D" id="1.10.340.70">
    <property type="match status" value="1"/>
</dbReference>
<dbReference type="InterPro" id="IPR041577">
    <property type="entry name" value="RT_RNaseH_2"/>
</dbReference>
<reference evidence="16 17" key="1">
    <citation type="submission" date="2019-08" db="EMBL/GenBank/DDBJ databases">
        <title>Draft genome sequences of two oriental melons (Cucumis melo L. var makuwa).</title>
        <authorList>
            <person name="Kwon S.-Y."/>
        </authorList>
    </citation>
    <scope>NUCLEOTIDE SEQUENCE [LARGE SCALE GENOMIC DNA]</scope>
    <source>
        <strain evidence="17">cv. Chang Bougi</strain>
        <strain evidence="16">cv. SW 3</strain>
        <tissue evidence="14">Leaf</tissue>
    </source>
</reference>
<evidence type="ECO:0000256" key="11">
    <source>
        <dbReference type="ARBA" id="ARBA00023268"/>
    </source>
</evidence>
<keyword evidence="8" id="KW-0548">Nucleotidyltransferase</keyword>
<dbReference type="GO" id="GO:0003677">
    <property type="term" value="F:DNA binding"/>
    <property type="evidence" value="ECO:0007669"/>
    <property type="project" value="UniProtKB-KW"/>
</dbReference>
<comment type="caution">
    <text evidence="14">The sequence shown here is derived from an EMBL/GenBank/DDBJ whole genome shotgun (WGS) entry which is preliminary data.</text>
</comment>
<dbReference type="GO" id="GO:0046872">
    <property type="term" value="F:metal ion binding"/>
    <property type="evidence" value="ECO:0007669"/>
    <property type="project" value="UniProtKB-KW"/>
</dbReference>
<dbReference type="SUPFAM" id="SSF56672">
    <property type="entry name" value="DNA/RNA polymerases"/>
    <property type="match status" value="1"/>
</dbReference>
<dbReference type="FunFam" id="3.30.70.270:FF:000020">
    <property type="entry name" value="Transposon Tf2-6 polyprotein-like Protein"/>
    <property type="match status" value="1"/>
</dbReference>
<evidence type="ECO:0000256" key="10">
    <source>
        <dbReference type="ARBA" id="ARBA00023172"/>
    </source>
</evidence>
<evidence type="ECO:0000256" key="5">
    <source>
        <dbReference type="ARBA" id="ARBA00022842"/>
    </source>
</evidence>
<dbReference type="EMBL" id="SSTE01012822">
    <property type="protein sequence ID" value="KAA0048504.1"/>
    <property type="molecule type" value="Genomic_DNA"/>
</dbReference>
<dbReference type="InterPro" id="IPR000953">
    <property type="entry name" value="Chromo/chromo_shadow_dom"/>
</dbReference>
<evidence type="ECO:0000256" key="9">
    <source>
        <dbReference type="ARBA" id="ARBA00023125"/>
    </source>
</evidence>
<keyword evidence="7" id="KW-0695">RNA-directed DNA polymerase</keyword>
<dbReference type="Pfam" id="PF17921">
    <property type="entry name" value="Integrase_H2C2"/>
    <property type="match status" value="1"/>
</dbReference>
<dbReference type="InterPro" id="IPR012337">
    <property type="entry name" value="RNaseH-like_sf"/>
</dbReference>
<dbReference type="PANTHER" id="PTHR37984">
    <property type="entry name" value="PROTEIN CBG26694"/>
    <property type="match status" value="1"/>
</dbReference>
<keyword evidence="1" id="KW-0645">Protease</keyword>
<evidence type="ECO:0000256" key="1">
    <source>
        <dbReference type="ARBA" id="ARBA00022670"/>
    </source>
</evidence>
<dbReference type="Gene3D" id="3.30.70.270">
    <property type="match status" value="2"/>
</dbReference>
<dbReference type="GO" id="GO:0006508">
    <property type="term" value="P:proteolysis"/>
    <property type="evidence" value="ECO:0007669"/>
    <property type="project" value="UniProtKB-KW"/>
</dbReference>
<protein>
    <submittedName>
        <fullName evidence="14">Transposon Tf2-1 polyprotein isoform X1</fullName>
    </submittedName>
</protein>
<dbReference type="InterPro" id="IPR056924">
    <property type="entry name" value="SH3_Tf2-1"/>
</dbReference>
<dbReference type="OrthoDB" id="669841at2759"/>
<evidence type="ECO:0000313" key="17">
    <source>
        <dbReference type="Proteomes" id="UP000321947"/>
    </source>
</evidence>
<evidence type="ECO:0000313" key="15">
    <source>
        <dbReference type="EMBL" id="TYK28295.1"/>
    </source>
</evidence>
<gene>
    <name evidence="15" type="ORF">E5676_scaffold600G001140</name>
    <name evidence="14" type="ORF">E6C27_scaffold61G001190</name>
</gene>
<evidence type="ECO:0000313" key="14">
    <source>
        <dbReference type="EMBL" id="KAA0048504.1"/>
    </source>
</evidence>
<dbReference type="Proteomes" id="UP000321947">
    <property type="component" value="Unassembled WGS sequence"/>
</dbReference>
<keyword evidence="6" id="KW-0229">DNA integration</keyword>